<comment type="function">
    <text evidence="1">Component of the EKC/KEOPS complex that is required for the formation of a threonylcarbamoyl group on adenosine at position 37 (t(6)A37) in tRNAs that read codons beginning with adenine. The complex is probably involved in the transfer of the threonylcarbamoyl moiety of threonylcarbamoyl-AMP (TC-AMP) to the N6 group of A37. BUD32 has ATPase activity in the context of the EKC/KEOPS complex and likely plays a supporting role to the catalytic subunit KAE1. The EKC/KEOPS complex also promotes both telomere uncapping and telomere elongation. The complex is required for efficient recruitment of transcriptional coactivators.</text>
</comment>
<evidence type="ECO:0000256" key="15">
    <source>
        <dbReference type="SAM" id="MobiDB-lite"/>
    </source>
</evidence>
<dbReference type="Proteomes" id="UP000012174">
    <property type="component" value="Unassembled WGS sequence"/>
</dbReference>
<feature type="compositionally biased region" description="Acidic residues" evidence="15">
    <location>
        <begin position="348"/>
        <end position="357"/>
    </location>
</feature>
<dbReference type="GO" id="GO:0005524">
    <property type="term" value="F:ATP binding"/>
    <property type="evidence" value="ECO:0007669"/>
    <property type="project" value="UniProtKB-KW"/>
</dbReference>
<evidence type="ECO:0000256" key="9">
    <source>
        <dbReference type="ARBA" id="ARBA00022777"/>
    </source>
</evidence>
<evidence type="ECO:0000256" key="11">
    <source>
        <dbReference type="ARBA" id="ARBA00030980"/>
    </source>
</evidence>
<proteinExistence type="predicted"/>
<dbReference type="GO" id="GO:0050684">
    <property type="term" value="P:regulation of mRNA processing"/>
    <property type="evidence" value="ECO:0007669"/>
    <property type="project" value="TreeGrafter"/>
</dbReference>
<dbReference type="GO" id="GO:0004674">
    <property type="term" value="F:protein serine/threonine kinase activity"/>
    <property type="evidence" value="ECO:0007669"/>
    <property type="project" value="UniProtKB-KW"/>
</dbReference>
<evidence type="ECO:0000313" key="17">
    <source>
        <dbReference type="EMBL" id="EMR61979.1"/>
    </source>
</evidence>
<feature type="compositionally biased region" description="Acidic residues" evidence="15">
    <location>
        <begin position="377"/>
        <end position="387"/>
    </location>
</feature>
<evidence type="ECO:0000256" key="7">
    <source>
        <dbReference type="ARBA" id="ARBA00022679"/>
    </source>
</evidence>
<accession>M7S7B1</accession>
<dbReference type="Gene3D" id="1.10.510.10">
    <property type="entry name" value="Transferase(Phosphotransferase) domain 1"/>
    <property type="match status" value="1"/>
</dbReference>
<evidence type="ECO:0000256" key="8">
    <source>
        <dbReference type="ARBA" id="ARBA00022741"/>
    </source>
</evidence>
<comment type="catalytic activity">
    <reaction evidence="13">
        <text>L-threonyl-[protein] + ATP = O-phospho-L-threonyl-[protein] + ADP + H(+)</text>
        <dbReference type="Rhea" id="RHEA:46608"/>
        <dbReference type="Rhea" id="RHEA-COMP:11060"/>
        <dbReference type="Rhea" id="RHEA-COMP:11605"/>
        <dbReference type="ChEBI" id="CHEBI:15378"/>
        <dbReference type="ChEBI" id="CHEBI:30013"/>
        <dbReference type="ChEBI" id="CHEBI:30616"/>
        <dbReference type="ChEBI" id="CHEBI:61977"/>
        <dbReference type="ChEBI" id="CHEBI:456216"/>
        <dbReference type="EC" id="2.7.11.1"/>
    </reaction>
</comment>
<dbReference type="PROSITE" id="PS50011">
    <property type="entry name" value="PROTEIN_KINASE_DOM"/>
    <property type="match status" value="1"/>
</dbReference>
<dbReference type="Pfam" id="PF00069">
    <property type="entry name" value="Pkinase"/>
    <property type="match status" value="1"/>
</dbReference>
<evidence type="ECO:0000256" key="12">
    <source>
        <dbReference type="ARBA" id="ARBA00033194"/>
    </source>
</evidence>
<evidence type="ECO:0000259" key="16">
    <source>
        <dbReference type="PROSITE" id="PS50011"/>
    </source>
</evidence>
<comment type="catalytic activity">
    <reaction evidence="14">
        <text>L-seryl-[protein] + ATP = O-phospho-L-seryl-[protein] + ADP + H(+)</text>
        <dbReference type="Rhea" id="RHEA:17989"/>
        <dbReference type="Rhea" id="RHEA-COMP:9863"/>
        <dbReference type="Rhea" id="RHEA-COMP:11604"/>
        <dbReference type="ChEBI" id="CHEBI:15378"/>
        <dbReference type="ChEBI" id="CHEBI:29999"/>
        <dbReference type="ChEBI" id="CHEBI:30616"/>
        <dbReference type="ChEBI" id="CHEBI:83421"/>
        <dbReference type="ChEBI" id="CHEBI:456216"/>
        <dbReference type="EC" id="2.7.11.1"/>
    </reaction>
</comment>
<evidence type="ECO:0000256" key="4">
    <source>
        <dbReference type="ARBA" id="ARBA00013948"/>
    </source>
</evidence>
<dbReference type="InterPro" id="IPR000719">
    <property type="entry name" value="Prot_kinase_dom"/>
</dbReference>
<evidence type="ECO:0000256" key="1">
    <source>
        <dbReference type="ARBA" id="ARBA00003747"/>
    </source>
</evidence>
<dbReference type="SMART" id="SM00220">
    <property type="entry name" value="S_TKc"/>
    <property type="match status" value="1"/>
</dbReference>
<dbReference type="SUPFAM" id="SSF56112">
    <property type="entry name" value="Protein kinase-like (PK-like)"/>
    <property type="match status" value="1"/>
</dbReference>
<evidence type="ECO:0000256" key="10">
    <source>
        <dbReference type="ARBA" id="ARBA00022840"/>
    </source>
</evidence>
<dbReference type="EMBL" id="KB707516">
    <property type="protein sequence ID" value="EMR61979.1"/>
    <property type="molecule type" value="Genomic_DNA"/>
</dbReference>
<dbReference type="HOGENOM" id="CLU_000288_81_2_1"/>
<comment type="subunit">
    <text evidence="2">Component of the EKC/KEOPS complex composed of at least BUD32, CGI121, GON7, KAE1 and PCC1; the whole complex dimerizes.</text>
</comment>
<dbReference type="GO" id="GO:0005634">
    <property type="term" value="C:nucleus"/>
    <property type="evidence" value="ECO:0007669"/>
    <property type="project" value="TreeGrafter"/>
</dbReference>
<organism evidence="17 18">
    <name type="scientific">Eutypa lata (strain UCR-EL1)</name>
    <name type="common">Grapevine dieback disease fungus</name>
    <name type="synonym">Eutypa armeniacae</name>
    <dbReference type="NCBI Taxonomy" id="1287681"/>
    <lineage>
        <taxon>Eukaryota</taxon>
        <taxon>Fungi</taxon>
        <taxon>Dikarya</taxon>
        <taxon>Ascomycota</taxon>
        <taxon>Pezizomycotina</taxon>
        <taxon>Sordariomycetes</taxon>
        <taxon>Xylariomycetidae</taxon>
        <taxon>Xylariales</taxon>
        <taxon>Diatrypaceae</taxon>
        <taxon>Eutypa</taxon>
    </lineage>
</organism>
<keyword evidence="9" id="KW-0418">Kinase</keyword>
<dbReference type="InterPro" id="IPR011009">
    <property type="entry name" value="Kinase-like_dom_sf"/>
</dbReference>
<feature type="region of interest" description="Disordered" evidence="15">
    <location>
        <begin position="348"/>
        <end position="387"/>
    </location>
</feature>
<sequence>MAETTGKSSVAEQHVVKGYKYNNVMIMDEVEDLEYYEPGGLAPLDVGDTIGGRFYVFWKLGYGGIATVWLCWEEATEQWRAIKVNAARYSSEDCPDLVAIQHMKEQGVSREQLEANHIIMPYETFWEETPNGRHLCSVLPVLGPKLIQWRSEVLSTDTERVDNLCYQVVEGLSFMHSKGLCHGDFRPSNILMKLKPGCFDNVSRDDMWELLGGYLLETADVWTTTNERSEHAPKEVVTSAAWQRFQEFVMDDVAIVDFGEAYKASEPLKEFGIPPVNASPEVIFEKGQVGFRSDVWSLATTLLEVRLDRHGRNTAPDAIRCMERFIGPVPHYYRSEARKILLDDDWDIPDEEGDEEDKSYGSASKSLRPLTGPLDLPIDDEEERDFETSDYTDLLERRLGTEQLAWGTEPDPRDPTGEEQRVALTPYHLSRDEVLNFADLLRQMLKYIPEERISASQVLAHRWFRKQQHSKVSNFLCDLYPYPA</sequence>
<evidence type="ECO:0000256" key="6">
    <source>
        <dbReference type="ARBA" id="ARBA00022527"/>
    </source>
</evidence>
<keyword evidence="8" id="KW-0547">Nucleotide-binding</keyword>
<dbReference type="OMA" id="EEIELFW"/>
<feature type="domain" description="Protein kinase" evidence="16">
    <location>
        <begin position="54"/>
        <end position="464"/>
    </location>
</feature>
<keyword evidence="6" id="KW-0723">Serine/threonine-protein kinase</keyword>
<evidence type="ECO:0000256" key="13">
    <source>
        <dbReference type="ARBA" id="ARBA00047899"/>
    </source>
</evidence>
<name>M7S7B1_EUTLA</name>
<dbReference type="PANTHER" id="PTHR47634:SF9">
    <property type="entry name" value="PROTEIN KINASE DOMAIN-CONTAINING PROTEIN-RELATED"/>
    <property type="match status" value="1"/>
</dbReference>
<dbReference type="PROSITE" id="PS00109">
    <property type="entry name" value="PROTEIN_KINASE_TYR"/>
    <property type="match status" value="1"/>
</dbReference>
<evidence type="ECO:0000256" key="3">
    <source>
        <dbReference type="ARBA" id="ARBA00012513"/>
    </source>
</evidence>
<keyword evidence="10" id="KW-0067">ATP-binding</keyword>
<evidence type="ECO:0000256" key="14">
    <source>
        <dbReference type="ARBA" id="ARBA00048679"/>
    </source>
</evidence>
<dbReference type="KEGG" id="ela:UCREL1_11102"/>
<dbReference type="eggNOG" id="KOG1290">
    <property type="taxonomic scope" value="Eukaryota"/>
</dbReference>
<dbReference type="GO" id="GO:0005737">
    <property type="term" value="C:cytoplasm"/>
    <property type="evidence" value="ECO:0007669"/>
    <property type="project" value="TreeGrafter"/>
</dbReference>
<protein>
    <recommendedName>
        <fullName evidence="5">EKC/KEOPS complex subunit BUD32</fullName>
        <ecNumber evidence="3">2.7.11.1</ecNumber>
    </recommendedName>
    <alternativeName>
        <fullName evidence="11 12">Atypical Serine/threonine protein kinase BUD32</fullName>
    </alternativeName>
    <alternativeName>
        <fullName evidence="4">EKC/KEOPS complex subunit bud32</fullName>
    </alternativeName>
</protein>
<dbReference type="Gene3D" id="3.30.200.20">
    <property type="entry name" value="Phosphorylase Kinase, domain 1"/>
    <property type="match status" value="1"/>
</dbReference>
<gene>
    <name evidence="17" type="ORF">UCREL1_11102</name>
</gene>
<dbReference type="InterPro" id="IPR008266">
    <property type="entry name" value="Tyr_kinase_AS"/>
</dbReference>
<evidence type="ECO:0000256" key="5">
    <source>
        <dbReference type="ARBA" id="ARBA00019973"/>
    </source>
</evidence>
<dbReference type="EC" id="2.7.11.1" evidence="3"/>
<dbReference type="OrthoDB" id="5979581at2759"/>
<reference evidence="18" key="1">
    <citation type="journal article" date="2013" name="Genome Announc.">
        <title>Draft genome sequence of the grapevine dieback fungus Eutypa lata UCR-EL1.</title>
        <authorList>
            <person name="Blanco-Ulate B."/>
            <person name="Rolshausen P.E."/>
            <person name="Cantu D."/>
        </authorList>
    </citation>
    <scope>NUCLEOTIDE SEQUENCE [LARGE SCALE GENOMIC DNA]</scope>
    <source>
        <strain evidence="18">UCR-EL1</strain>
    </source>
</reference>
<evidence type="ECO:0000313" key="18">
    <source>
        <dbReference type="Proteomes" id="UP000012174"/>
    </source>
</evidence>
<keyword evidence="7" id="KW-0808">Transferase</keyword>
<dbReference type="AlphaFoldDB" id="M7S7B1"/>
<dbReference type="GO" id="GO:0000245">
    <property type="term" value="P:spliceosomal complex assembly"/>
    <property type="evidence" value="ECO:0007669"/>
    <property type="project" value="TreeGrafter"/>
</dbReference>
<keyword evidence="18" id="KW-1185">Reference proteome</keyword>
<evidence type="ECO:0000256" key="2">
    <source>
        <dbReference type="ARBA" id="ARBA00011534"/>
    </source>
</evidence>
<dbReference type="InterPro" id="IPR051334">
    <property type="entry name" value="SRPK"/>
</dbReference>
<dbReference type="PANTHER" id="PTHR47634">
    <property type="entry name" value="PROTEIN KINASE DOMAIN-CONTAINING PROTEIN-RELATED"/>
    <property type="match status" value="1"/>
</dbReference>